<evidence type="ECO:0000256" key="5">
    <source>
        <dbReference type="ARBA" id="ARBA00012828"/>
    </source>
</evidence>
<evidence type="ECO:0000256" key="7">
    <source>
        <dbReference type="ARBA" id="ARBA00022679"/>
    </source>
</evidence>
<keyword evidence="12" id="KW-0630">Potassium</keyword>
<evidence type="ECO:0000256" key="3">
    <source>
        <dbReference type="ARBA" id="ARBA00005224"/>
    </source>
</evidence>
<dbReference type="InParanoid" id="A0A061AAS2"/>
<dbReference type="GO" id="GO:0006730">
    <property type="term" value="P:one-carbon metabolic process"/>
    <property type="evidence" value="ECO:0007669"/>
    <property type="project" value="UniProtKB-KW"/>
</dbReference>
<dbReference type="Proteomes" id="UP000032434">
    <property type="component" value="Chromosome 1"/>
</dbReference>
<organism evidence="18 19">
    <name type="scientific">Acholeplasma oculi</name>
    <dbReference type="NCBI Taxonomy" id="35623"/>
    <lineage>
        <taxon>Bacteria</taxon>
        <taxon>Bacillati</taxon>
        <taxon>Mycoplasmatota</taxon>
        <taxon>Mollicutes</taxon>
        <taxon>Acholeplasmatales</taxon>
        <taxon>Acholeplasmataceae</taxon>
        <taxon>Acholeplasma</taxon>
    </lineage>
</organism>
<evidence type="ECO:0000256" key="11">
    <source>
        <dbReference type="ARBA" id="ARBA00022842"/>
    </source>
</evidence>
<dbReference type="InterPro" id="IPR022628">
    <property type="entry name" value="S-AdoMet_synt_N"/>
</dbReference>
<evidence type="ECO:0000256" key="12">
    <source>
        <dbReference type="ARBA" id="ARBA00022958"/>
    </source>
</evidence>
<evidence type="ECO:0000256" key="4">
    <source>
        <dbReference type="ARBA" id="ARBA00009685"/>
    </source>
</evidence>
<evidence type="ECO:0000313" key="18">
    <source>
        <dbReference type="EMBL" id="CDR30943.1"/>
    </source>
</evidence>
<dbReference type="InterPro" id="IPR022629">
    <property type="entry name" value="S-AdoMet_synt_central"/>
</dbReference>
<gene>
    <name evidence="18" type="primary">metK1</name>
    <name evidence="18" type="ORF">Aocu_08700</name>
</gene>
<dbReference type="UniPathway" id="UPA00315">
    <property type="reaction ID" value="UER00080"/>
</dbReference>
<evidence type="ECO:0000256" key="9">
    <source>
        <dbReference type="ARBA" id="ARBA00022741"/>
    </source>
</evidence>
<dbReference type="EMBL" id="LK028559">
    <property type="protein sequence ID" value="CDR30943.1"/>
    <property type="molecule type" value="Genomic_DNA"/>
</dbReference>
<dbReference type="OrthoDB" id="9801686at2"/>
<dbReference type="GO" id="GO:0006556">
    <property type="term" value="P:S-adenosylmethionine biosynthetic process"/>
    <property type="evidence" value="ECO:0007669"/>
    <property type="project" value="UniProtKB-UniRule"/>
</dbReference>
<keyword evidence="6" id="KW-0554">One-carbon metabolism</keyword>
<dbReference type="GO" id="GO:0005524">
    <property type="term" value="F:ATP binding"/>
    <property type="evidence" value="ECO:0007669"/>
    <property type="project" value="UniProtKB-KW"/>
</dbReference>
<keyword evidence="9" id="KW-0547">Nucleotide-binding</keyword>
<dbReference type="PIRSF" id="PIRSF000497">
    <property type="entry name" value="MAT"/>
    <property type="match status" value="1"/>
</dbReference>
<dbReference type="InterPro" id="IPR022630">
    <property type="entry name" value="S-AdoMet_synt_C"/>
</dbReference>
<dbReference type="SUPFAM" id="SSF55973">
    <property type="entry name" value="S-adenosylmethionine synthetase"/>
    <property type="match status" value="3"/>
</dbReference>
<evidence type="ECO:0000259" key="17">
    <source>
        <dbReference type="Pfam" id="PF02773"/>
    </source>
</evidence>
<dbReference type="InterPro" id="IPR022636">
    <property type="entry name" value="S-AdoMet_synthetase_sfam"/>
</dbReference>
<feature type="domain" description="S-adenosylmethionine synthetase central" evidence="16">
    <location>
        <begin position="100"/>
        <end position="214"/>
    </location>
</feature>
<dbReference type="NCBIfam" id="TIGR01034">
    <property type="entry name" value="metK"/>
    <property type="match status" value="1"/>
</dbReference>
<evidence type="ECO:0000256" key="14">
    <source>
        <dbReference type="RuleBase" id="RU004462"/>
    </source>
</evidence>
<evidence type="ECO:0000256" key="10">
    <source>
        <dbReference type="ARBA" id="ARBA00022840"/>
    </source>
</evidence>
<dbReference type="KEGG" id="aoc:Aocu_08700"/>
<reference evidence="19" key="1">
    <citation type="submission" date="2014-05" db="EMBL/GenBank/DDBJ databases">
        <authorList>
            <person name="Kube M."/>
        </authorList>
    </citation>
    <scope>NUCLEOTIDE SEQUENCE [LARGE SCALE GENOMIC DNA]</scope>
</reference>
<evidence type="ECO:0000259" key="16">
    <source>
        <dbReference type="Pfam" id="PF02772"/>
    </source>
</evidence>
<dbReference type="CDD" id="cd18079">
    <property type="entry name" value="S-AdoMet_synt"/>
    <property type="match status" value="1"/>
</dbReference>
<comment type="cofactor">
    <cofactor evidence="1">
        <name>Mg(2+)</name>
        <dbReference type="ChEBI" id="CHEBI:18420"/>
    </cofactor>
</comment>
<comment type="pathway">
    <text evidence="3">Amino-acid biosynthesis; S-adenosyl-L-methionine biosynthesis; S-adenosyl-L-methionine from L-methionine: step 1/1.</text>
</comment>
<evidence type="ECO:0000256" key="6">
    <source>
        <dbReference type="ARBA" id="ARBA00022563"/>
    </source>
</evidence>
<comment type="similarity">
    <text evidence="4 14">Belongs to the AdoMet synthase family.</text>
</comment>
<keyword evidence="8" id="KW-0479">Metal-binding</keyword>
<protein>
    <recommendedName>
        <fullName evidence="5 13">Methionine adenosyltransferase</fullName>
        <ecNumber evidence="5 13">2.5.1.6</ecNumber>
    </recommendedName>
</protein>
<dbReference type="EC" id="2.5.1.6" evidence="5 13"/>
<dbReference type="PROSITE" id="PS00376">
    <property type="entry name" value="ADOMET_SYNTHASE_1"/>
    <property type="match status" value="1"/>
</dbReference>
<keyword evidence="10" id="KW-0067">ATP-binding</keyword>
<dbReference type="GO" id="GO:0004478">
    <property type="term" value="F:methionine adenosyltransferase activity"/>
    <property type="evidence" value="ECO:0007669"/>
    <property type="project" value="UniProtKB-UniRule"/>
</dbReference>
<dbReference type="PATRIC" id="fig|35623.3.peg.870"/>
<dbReference type="Pfam" id="PF02772">
    <property type="entry name" value="S-AdoMet_synt_M"/>
    <property type="match status" value="1"/>
</dbReference>
<evidence type="ECO:0000256" key="1">
    <source>
        <dbReference type="ARBA" id="ARBA00001946"/>
    </source>
</evidence>
<dbReference type="AlphaFoldDB" id="A0A061AAS2"/>
<dbReference type="RefSeq" id="WP_045749416.1">
    <property type="nucleotide sequence ID" value="NZ_FUZK01000001.1"/>
</dbReference>
<proteinExistence type="inferred from homology"/>
<evidence type="ECO:0000256" key="2">
    <source>
        <dbReference type="ARBA" id="ARBA00001958"/>
    </source>
</evidence>
<dbReference type="Gene3D" id="3.30.300.10">
    <property type="match status" value="3"/>
</dbReference>
<keyword evidence="7" id="KW-0808">Transferase</keyword>
<dbReference type="STRING" id="35623.Aocu_08700"/>
<dbReference type="HOGENOM" id="CLU_041802_1_1_14"/>
<accession>A0A061AAS2</accession>
<evidence type="ECO:0000313" key="19">
    <source>
        <dbReference type="Proteomes" id="UP000032434"/>
    </source>
</evidence>
<evidence type="ECO:0000256" key="8">
    <source>
        <dbReference type="ARBA" id="ARBA00022723"/>
    </source>
</evidence>
<dbReference type="Pfam" id="PF00438">
    <property type="entry name" value="S-AdoMet_synt_N"/>
    <property type="match status" value="1"/>
</dbReference>
<feature type="domain" description="S-adenosylmethionine synthetase C-terminal" evidence="17">
    <location>
        <begin position="217"/>
        <end position="353"/>
    </location>
</feature>
<name>A0A061AAS2_9MOLU</name>
<dbReference type="InterPro" id="IPR002133">
    <property type="entry name" value="S-AdoMet_synthetase"/>
</dbReference>
<keyword evidence="11" id="KW-0460">Magnesium</keyword>
<dbReference type="GO" id="GO:0046872">
    <property type="term" value="F:metal ion binding"/>
    <property type="evidence" value="ECO:0007669"/>
    <property type="project" value="UniProtKB-KW"/>
</dbReference>
<dbReference type="InterPro" id="IPR022631">
    <property type="entry name" value="ADOMET_SYNTHASE_CS"/>
</dbReference>
<comment type="cofactor">
    <cofactor evidence="2">
        <name>K(+)</name>
        <dbReference type="ChEBI" id="CHEBI:29103"/>
    </cofactor>
</comment>
<evidence type="ECO:0000256" key="13">
    <source>
        <dbReference type="NCBIfam" id="TIGR01034"/>
    </source>
</evidence>
<dbReference type="PANTHER" id="PTHR11964">
    <property type="entry name" value="S-ADENOSYLMETHIONINE SYNTHETASE"/>
    <property type="match status" value="1"/>
</dbReference>
<dbReference type="Pfam" id="PF02773">
    <property type="entry name" value="S-AdoMet_synt_C"/>
    <property type="match status" value="1"/>
</dbReference>
<keyword evidence="19" id="KW-1185">Reference proteome</keyword>
<sequence>MIKTSESVLRGHPDKICDQVADYILTELIKQDKDTRAGIECLIKDELLLIAGEITTNAALDYKELARQCLEDIGLDSKEFEILEKISIQSSDIALGVDKGGAGDQGIMYGYAESDTEELMPLPIVLSRKLAIKLDELNTKEPDVFGKDGKCQISVRYDNDKPVEITAVVVSVQTRPEIKIETYEPMIHTLIKQTIPNELMTSNTKVLINPTGEFVKGGSYADSGLTGRKLQCDSYGGLTLHGGGAWSGKDLSKVDRSASYYARYIAKNIVAARLAKKCEIGVAYAIGIKEPVSVSINTFGTSSITEEKLLKIIHQVFNFEPKSITNEIGANNYYELSSYGHVGVITNKLPWERLDKVDSLRHLAYDNPRIL</sequence>
<feature type="domain" description="S-adenosylmethionine synthetase N-terminal" evidence="15">
    <location>
        <begin position="2"/>
        <end position="82"/>
    </location>
</feature>
<evidence type="ECO:0000259" key="15">
    <source>
        <dbReference type="Pfam" id="PF00438"/>
    </source>
</evidence>